<proteinExistence type="predicted"/>
<keyword evidence="2 4" id="KW-0863">Zinc-finger</keyword>
<feature type="region of interest" description="Disordered" evidence="5">
    <location>
        <begin position="124"/>
        <end position="191"/>
    </location>
</feature>
<name>A0A6V7QH85_ANACO</name>
<evidence type="ECO:0000259" key="7">
    <source>
        <dbReference type="PROSITE" id="PS50089"/>
    </source>
</evidence>
<gene>
    <name evidence="8" type="ORF">CB5_LOCUS25367</name>
</gene>
<evidence type="ECO:0000256" key="1">
    <source>
        <dbReference type="ARBA" id="ARBA00022723"/>
    </source>
</evidence>
<evidence type="ECO:0000256" key="4">
    <source>
        <dbReference type="PROSITE-ProRule" id="PRU00175"/>
    </source>
</evidence>
<keyword evidence="6" id="KW-0472">Membrane</keyword>
<feature type="transmembrane region" description="Helical" evidence="6">
    <location>
        <begin position="50"/>
        <end position="72"/>
    </location>
</feature>
<feature type="compositionally biased region" description="Basic and acidic residues" evidence="5">
    <location>
        <begin position="143"/>
        <end position="160"/>
    </location>
</feature>
<dbReference type="InterPro" id="IPR011016">
    <property type="entry name" value="Znf_RING-CH"/>
</dbReference>
<protein>
    <recommendedName>
        <fullName evidence="7">RING-type domain-containing protein</fullName>
    </recommendedName>
</protein>
<dbReference type="PROSITE" id="PS50089">
    <property type="entry name" value="ZF_RING_2"/>
    <property type="match status" value="1"/>
</dbReference>
<evidence type="ECO:0000256" key="2">
    <source>
        <dbReference type="ARBA" id="ARBA00022771"/>
    </source>
</evidence>
<dbReference type="InterPro" id="IPR013083">
    <property type="entry name" value="Znf_RING/FYVE/PHD"/>
</dbReference>
<sequence>MLANFVATPIELSLVIPFLRLGEFISGGPHFPLTSDALKKVITGKASREILLSILHALLGWFIAVPFILALLCSVCLGEYQSDERLQRIPPCGHTFHVDCIDHWLATNTTCPLCRVSLLPTPKAAKSSPLHDEDQAVEEENSHEEYTERLTSERTAQHENETEEREADNTVGETEEVRRQGEASLVVNVDP</sequence>
<dbReference type="PANTHER" id="PTHR35102:SF1">
    <property type="entry name" value="E3 UBIQUITIN-PROTEIN LIGASE"/>
    <property type="match status" value="1"/>
</dbReference>
<evidence type="ECO:0000313" key="8">
    <source>
        <dbReference type="EMBL" id="CAD1842156.1"/>
    </source>
</evidence>
<dbReference type="AlphaFoldDB" id="A0A6V7QH85"/>
<keyword evidence="6" id="KW-0812">Transmembrane</keyword>
<dbReference type="SMART" id="SM00184">
    <property type="entry name" value="RING"/>
    <property type="match status" value="1"/>
</dbReference>
<accession>A0A6V7QH85</accession>
<dbReference type="GO" id="GO:0008270">
    <property type="term" value="F:zinc ion binding"/>
    <property type="evidence" value="ECO:0007669"/>
    <property type="project" value="UniProtKB-KW"/>
</dbReference>
<reference evidence="8" key="1">
    <citation type="submission" date="2020-07" db="EMBL/GenBank/DDBJ databases">
        <authorList>
            <person name="Lin J."/>
        </authorList>
    </citation>
    <scope>NUCLEOTIDE SEQUENCE</scope>
</reference>
<keyword evidence="6" id="KW-1133">Transmembrane helix</keyword>
<keyword evidence="1" id="KW-0479">Metal-binding</keyword>
<dbReference type="PANTHER" id="PTHR35102">
    <property type="entry name" value="E3 UBIQUITIN-PROTEIN LIGASE"/>
    <property type="match status" value="1"/>
</dbReference>
<dbReference type="SMART" id="SM00744">
    <property type="entry name" value="RINGv"/>
    <property type="match status" value="1"/>
</dbReference>
<evidence type="ECO:0000256" key="5">
    <source>
        <dbReference type="SAM" id="MobiDB-lite"/>
    </source>
</evidence>
<dbReference type="Gene3D" id="3.30.40.10">
    <property type="entry name" value="Zinc/RING finger domain, C3HC4 (zinc finger)"/>
    <property type="match status" value="1"/>
</dbReference>
<evidence type="ECO:0000256" key="3">
    <source>
        <dbReference type="ARBA" id="ARBA00022833"/>
    </source>
</evidence>
<dbReference type="EMBL" id="LR862135">
    <property type="protein sequence ID" value="CAD1842156.1"/>
    <property type="molecule type" value="Genomic_DNA"/>
</dbReference>
<organism evidence="8">
    <name type="scientific">Ananas comosus var. bracteatus</name>
    <name type="common">red pineapple</name>
    <dbReference type="NCBI Taxonomy" id="296719"/>
    <lineage>
        <taxon>Eukaryota</taxon>
        <taxon>Viridiplantae</taxon>
        <taxon>Streptophyta</taxon>
        <taxon>Embryophyta</taxon>
        <taxon>Tracheophyta</taxon>
        <taxon>Spermatophyta</taxon>
        <taxon>Magnoliopsida</taxon>
        <taxon>Liliopsida</taxon>
        <taxon>Poales</taxon>
        <taxon>Bromeliaceae</taxon>
        <taxon>Bromelioideae</taxon>
        <taxon>Ananas</taxon>
    </lineage>
</organism>
<keyword evidence="3" id="KW-0862">Zinc</keyword>
<dbReference type="Pfam" id="PF13639">
    <property type="entry name" value="zf-RING_2"/>
    <property type="match status" value="1"/>
</dbReference>
<dbReference type="InterPro" id="IPR001841">
    <property type="entry name" value="Znf_RING"/>
</dbReference>
<dbReference type="CDD" id="cd16461">
    <property type="entry name" value="RING-H2_EL5-like"/>
    <property type="match status" value="1"/>
</dbReference>
<evidence type="ECO:0000256" key="6">
    <source>
        <dbReference type="SAM" id="Phobius"/>
    </source>
</evidence>
<dbReference type="SUPFAM" id="SSF57850">
    <property type="entry name" value="RING/U-box"/>
    <property type="match status" value="1"/>
</dbReference>
<feature type="domain" description="RING-type" evidence="7">
    <location>
        <begin position="73"/>
        <end position="115"/>
    </location>
</feature>